<dbReference type="Gene3D" id="3.30.565.10">
    <property type="entry name" value="Histidine kinase-like ATPase, C-terminal domain"/>
    <property type="match status" value="1"/>
</dbReference>
<dbReference type="InterPro" id="IPR003594">
    <property type="entry name" value="HATPase_dom"/>
</dbReference>
<dbReference type="InterPro" id="IPR036890">
    <property type="entry name" value="HATPase_C_sf"/>
</dbReference>
<proteinExistence type="predicted"/>
<name>A0ABY7VZ49_9BACT</name>
<dbReference type="GO" id="GO:0005524">
    <property type="term" value="F:ATP binding"/>
    <property type="evidence" value="ECO:0007669"/>
    <property type="project" value="UniProtKB-KW"/>
</dbReference>
<keyword evidence="2" id="KW-0547">Nucleotide-binding</keyword>
<evidence type="ECO:0000259" key="1">
    <source>
        <dbReference type="Pfam" id="PF02518"/>
    </source>
</evidence>
<organism evidence="2 3">
    <name type="scientific">Lentisphaera profundi</name>
    <dbReference type="NCBI Taxonomy" id="1658616"/>
    <lineage>
        <taxon>Bacteria</taxon>
        <taxon>Pseudomonadati</taxon>
        <taxon>Lentisphaerota</taxon>
        <taxon>Lentisphaeria</taxon>
        <taxon>Lentisphaerales</taxon>
        <taxon>Lentisphaeraceae</taxon>
        <taxon>Lentisphaera</taxon>
    </lineage>
</organism>
<keyword evidence="3" id="KW-1185">Reference proteome</keyword>
<gene>
    <name evidence="2" type="ORF">PQO03_19805</name>
</gene>
<keyword evidence="2" id="KW-0067">ATP-binding</keyword>
<dbReference type="Pfam" id="PF02518">
    <property type="entry name" value="HATPase_c"/>
    <property type="match status" value="1"/>
</dbReference>
<dbReference type="RefSeq" id="WP_274152827.1">
    <property type="nucleotide sequence ID" value="NZ_CP117812.1"/>
</dbReference>
<dbReference type="Proteomes" id="UP001214250">
    <property type="component" value="Chromosome 2"/>
</dbReference>
<protein>
    <submittedName>
        <fullName evidence="2">ATP-binding protein</fullName>
    </submittedName>
</protein>
<evidence type="ECO:0000313" key="2">
    <source>
        <dbReference type="EMBL" id="WDE98066.1"/>
    </source>
</evidence>
<feature type="domain" description="Histidine kinase/HSP90-like ATPase" evidence="1">
    <location>
        <begin position="38"/>
        <end position="127"/>
    </location>
</feature>
<accession>A0ABY7VZ49</accession>
<dbReference type="SUPFAM" id="SSF55874">
    <property type="entry name" value="ATPase domain of HSP90 chaperone/DNA topoisomerase II/histidine kinase"/>
    <property type="match status" value="1"/>
</dbReference>
<evidence type="ECO:0000313" key="3">
    <source>
        <dbReference type="Proteomes" id="UP001214250"/>
    </source>
</evidence>
<dbReference type="EMBL" id="CP117812">
    <property type="protein sequence ID" value="WDE98066.1"/>
    <property type="molecule type" value="Genomic_DNA"/>
</dbReference>
<sequence>MDKLNCYIYDDVSVATGIIEAKEWLGLCIKDKHSQSLFLTVFSELAQNINKYADRGKISLTITQNSHGEYLQVYSKDHGPGIADIENALCDNYSTSGSLGLGLPGIKRIMDHLEIESEEGCGVTITAEKSL</sequence>
<reference evidence="2 3" key="1">
    <citation type="submission" date="2023-02" db="EMBL/GenBank/DDBJ databases">
        <title>Genome sequence of Lentisphaera profundi SAORIC-696.</title>
        <authorList>
            <person name="Kim e."/>
            <person name="Cho J.-C."/>
            <person name="Choi A."/>
            <person name="Kang I."/>
        </authorList>
    </citation>
    <scope>NUCLEOTIDE SEQUENCE [LARGE SCALE GENOMIC DNA]</scope>
    <source>
        <strain evidence="2 3">SAORIC-696</strain>
    </source>
</reference>